<dbReference type="Proteomes" id="UP001519293">
    <property type="component" value="Unassembled WGS sequence"/>
</dbReference>
<dbReference type="EMBL" id="JAGIKZ010000001">
    <property type="protein sequence ID" value="MBP2239517.1"/>
    <property type="molecule type" value="Genomic_DNA"/>
</dbReference>
<name>A0ABS4R9E8_9BACI</name>
<dbReference type="GO" id="GO:0004849">
    <property type="term" value="F:uridine kinase activity"/>
    <property type="evidence" value="ECO:0007669"/>
    <property type="project" value="UniProtKB-EC"/>
</dbReference>
<dbReference type="SUPFAM" id="SSF52540">
    <property type="entry name" value="P-loop containing nucleoside triphosphate hydrolases"/>
    <property type="match status" value="1"/>
</dbReference>
<keyword evidence="3" id="KW-1185">Reference proteome</keyword>
<evidence type="ECO:0000313" key="2">
    <source>
        <dbReference type="EMBL" id="MBP2239517.1"/>
    </source>
</evidence>
<dbReference type="NCBIfam" id="NF005807">
    <property type="entry name" value="PRK07667.1"/>
    <property type="match status" value="1"/>
</dbReference>
<dbReference type="RefSeq" id="WP_245349922.1">
    <property type="nucleotide sequence ID" value="NZ_JAGIKZ010000001.1"/>
</dbReference>
<organism evidence="2 3">
    <name type="scientific">Cytobacillus eiseniae</name>
    <dbReference type="NCBI Taxonomy" id="762947"/>
    <lineage>
        <taxon>Bacteria</taxon>
        <taxon>Bacillati</taxon>
        <taxon>Bacillota</taxon>
        <taxon>Bacilli</taxon>
        <taxon>Bacillales</taxon>
        <taxon>Bacillaceae</taxon>
        <taxon>Cytobacillus</taxon>
    </lineage>
</organism>
<evidence type="ECO:0000259" key="1">
    <source>
        <dbReference type="Pfam" id="PF00485"/>
    </source>
</evidence>
<dbReference type="PANTHER" id="PTHR10285">
    <property type="entry name" value="URIDINE KINASE"/>
    <property type="match status" value="1"/>
</dbReference>
<reference evidence="2 3" key="1">
    <citation type="submission" date="2021-03" db="EMBL/GenBank/DDBJ databases">
        <title>Genomic Encyclopedia of Type Strains, Phase IV (KMG-IV): sequencing the most valuable type-strain genomes for metagenomic binning, comparative biology and taxonomic classification.</title>
        <authorList>
            <person name="Goeker M."/>
        </authorList>
    </citation>
    <scope>NUCLEOTIDE SEQUENCE [LARGE SCALE GENOMIC DNA]</scope>
    <source>
        <strain evidence="2 3">DSM 26675</strain>
    </source>
</reference>
<dbReference type="Gene3D" id="3.40.50.300">
    <property type="entry name" value="P-loop containing nucleotide triphosphate hydrolases"/>
    <property type="match status" value="1"/>
</dbReference>
<feature type="domain" description="Phosphoribulokinase/uridine kinase" evidence="1">
    <location>
        <begin position="28"/>
        <end position="171"/>
    </location>
</feature>
<dbReference type="InterPro" id="IPR027417">
    <property type="entry name" value="P-loop_NTPase"/>
</dbReference>
<gene>
    <name evidence="2" type="ORF">J2Z40_000070</name>
</gene>
<proteinExistence type="predicted"/>
<keyword evidence="2" id="KW-0808">Transferase</keyword>
<accession>A0ABS4R9E8</accession>
<keyword evidence="2" id="KW-0418">Kinase</keyword>
<dbReference type="Pfam" id="PF00485">
    <property type="entry name" value="PRK"/>
    <property type="match status" value="1"/>
</dbReference>
<dbReference type="EC" id="2.7.1.48" evidence="2"/>
<sequence>MSLMPYKEITKRILSQYSSRTSEKRPYIVAIDGLSGAGKTTLIKSIENEMSNYDQNAVIIHIDDHIVKRNKRYNTGHAEWYEYYYLQWDVEMLATHLFKILHNNSLDLALPFYNHSTDSVTTRVIPVATNTIVLIEGIFLQRKEWKDFYDYIIFLDCPREIRYSRVLDRDTYLGDYEERLNKYKKRYWPGEDYYIEAENPIGNAAIVIKNLNN</sequence>
<evidence type="ECO:0000313" key="3">
    <source>
        <dbReference type="Proteomes" id="UP001519293"/>
    </source>
</evidence>
<dbReference type="InterPro" id="IPR006083">
    <property type="entry name" value="PRK/URK"/>
</dbReference>
<protein>
    <submittedName>
        <fullName evidence="2">Uridine kinase</fullName>
        <ecNumber evidence="2">2.7.1.48</ecNumber>
    </submittedName>
</protein>
<comment type="caution">
    <text evidence="2">The sequence shown here is derived from an EMBL/GenBank/DDBJ whole genome shotgun (WGS) entry which is preliminary data.</text>
</comment>